<protein>
    <submittedName>
        <fullName evidence="1">Uncharacterized protein</fullName>
    </submittedName>
</protein>
<dbReference type="EMBL" id="JAMDLZ010000012">
    <property type="protein sequence ID" value="MCY9546798.1"/>
    <property type="molecule type" value="Genomic_DNA"/>
</dbReference>
<keyword evidence="2" id="KW-1185">Reference proteome</keyword>
<reference evidence="1 2" key="1">
    <citation type="submission" date="2022-05" db="EMBL/GenBank/DDBJ databases">
        <title>Genome Sequencing of Bee-Associated Microbes.</title>
        <authorList>
            <person name="Dunlap C."/>
        </authorList>
    </citation>
    <scope>NUCLEOTIDE SEQUENCE [LARGE SCALE GENOMIC DNA]</scope>
    <source>
        <strain evidence="1 2">NRRL BD-083</strain>
    </source>
</reference>
<organism evidence="1 2">
    <name type="scientific">Lysinibacillus xylanilyticus</name>
    <dbReference type="NCBI Taxonomy" id="582475"/>
    <lineage>
        <taxon>Bacteria</taxon>
        <taxon>Bacillati</taxon>
        <taxon>Bacillota</taxon>
        <taxon>Bacilli</taxon>
        <taxon>Bacillales</taxon>
        <taxon>Bacillaceae</taxon>
        <taxon>Lysinibacillus</taxon>
    </lineage>
</organism>
<dbReference type="RefSeq" id="WP_268636984.1">
    <property type="nucleotide sequence ID" value="NZ_JAMDLZ010000012.1"/>
</dbReference>
<accession>A0ABT4EP54</accession>
<proteinExistence type="predicted"/>
<comment type="caution">
    <text evidence="1">The sequence shown here is derived from an EMBL/GenBank/DDBJ whole genome shotgun (WGS) entry which is preliminary data.</text>
</comment>
<gene>
    <name evidence="1" type="ORF">M5W82_07505</name>
</gene>
<evidence type="ECO:0000313" key="1">
    <source>
        <dbReference type="EMBL" id="MCY9546798.1"/>
    </source>
</evidence>
<sequence length="63" mass="7210">MKRIKYIPKQDLINKNDVIFAITDREGYLLAHIEVNGNIELFADVDVFVNGISAREAIAYDKQ</sequence>
<name>A0ABT4EP54_9BACI</name>
<dbReference type="Proteomes" id="UP001527052">
    <property type="component" value="Unassembled WGS sequence"/>
</dbReference>
<evidence type="ECO:0000313" key="2">
    <source>
        <dbReference type="Proteomes" id="UP001527052"/>
    </source>
</evidence>